<evidence type="ECO:0000313" key="3">
    <source>
        <dbReference type="EMBL" id="MDP5185415.1"/>
    </source>
</evidence>
<dbReference type="Pfam" id="PF04203">
    <property type="entry name" value="Sortase"/>
    <property type="match status" value="1"/>
</dbReference>
<dbReference type="SUPFAM" id="SSF63817">
    <property type="entry name" value="Sortase"/>
    <property type="match status" value="1"/>
</dbReference>
<keyword evidence="1" id="KW-0378">Hydrolase</keyword>
<dbReference type="CDD" id="cd05829">
    <property type="entry name" value="Sortase_F"/>
    <property type="match status" value="1"/>
</dbReference>
<reference evidence="4" key="1">
    <citation type="submission" date="2023-05" db="EMBL/GenBank/DDBJ databases">
        <title>Draft genome of Pseudofrankia sp. BMG5.37.</title>
        <authorList>
            <person name="Gtari M."/>
            <person name="Ghodhbane F."/>
            <person name="Sbissi I."/>
        </authorList>
    </citation>
    <scope>NUCLEOTIDE SEQUENCE [LARGE SCALE GENOMIC DNA]</scope>
    <source>
        <strain evidence="4">BMG 814</strain>
    </source>
</reference>
<evidence type="ECO:0000313" key="4">
    <source>
        <dbReference type="Proteomes" id="UP001233673"/>
    </source>
</evidence>
<keyword evidence="4" id="KW-1185">Reference proteome</keyword>
<dbReference type="InterPro" id="IPR023365">
    <property type="entry name" value="Sortase_dom-sf"/>
</dbReference>
<dbReference type="Proteomes" id="UP001233673">
    <property type="component" value="Unassembled WGS sequence"/>
</dbReference>
<proteinExistence type="predicted"/>
<dbReference type="RefSeq" id="WP_306001917.1">
    <property type="nucleotide sequence ID" value="NZ_JASNFN010000048.1"/>
</dbReference>
<dbReference type="InterPro" id="IPR042001">
    <property type="entry name" value="Sortase_F"/>
</dbReference>
<sequence>MTVRFAAAGAVLGLALAVGAPTAWVLSRPDAAAGPPVDQVLERPAAPATAPPASELPSVSVRDAAPTVDPAVAPPVRIEVPGLGVTAPVDPVGIADDGQMALPEDVDRVGWYRFGPQPGAAGNSVIAGHVDDREQGPGALFPLRTAEPGEEIAVTDAAGEPTRWRIVSREVIEKDVLPLDEIFRREGPPRLVVLTCGGPFLPEFRSYRDNVVVVAEPVPGTTP</sequence>
<dbReference type="Gene3D" id="2.40.260.10">
    <property type="entry name" value="Sortase"/>
    <property type="match status" value="1"/>
</dbReference>
<accession>A0ABT9IIL5</accession>
<name>A0ABT9IIL5_9ACTN</name>
<comment type="caution">
    <text evidence="3">The sequence shown here is derived from an EMBL/GenBank/DDBJ whole genome shotgun (WGS) entry which is preliminary data.</text>
</comment>
<feature type="chain" id="PRO_5045487809" evidence="2">
    <location>
        <begin position="24"/>
        <end position="223"/>
    </location>
</feature>
<evidence type="ECO:0000256" key="2">
    <source>
        <dbReference type="SAM" id="SignalP"/>
    </source>
</evidence>
<dbReference type="InterPro" id="IPR005754">
    <property type="entry name" value="Sortase"/>
</dbReference>
<dbReference type="EMBL" id="JASNFN010000048">
    <property type="protein sequence ID" value="MDP5185415.1"/>
    <property type="molecule type" value="Genomic_DNA"/>
</dbReference>
<organism evidence="3 4">
    <name type="scientific">Blastococcus carthaginiensis</name>
    <dbReference type="NCBI Taxonomy" id="3050034"/>
    <lineage>
        <taxon>Bacteria</taxon>
        <taxon>Bacillati</taxon>
        <taxon>Actinomycetota</taxon>
        <taxon>Actinomycetes</taxon>
        <taxon>Geodermatophilales</taxon>
        <taxon>Geodermatophilaceae</taxon>
        <taxon>Blastococcus</taxon>
    </lineage>
</organism>
<feature type="signal peptide" evidence="2">
    <location>
        <begin position="1"/>
        <end position="23"/>
    </location>
</feature>
<protein>
    <submittedName>
        <fullName evidence="3">Class F sortase</fullName>
    </submittedName>
</protein>
<evidence type="ECO:0000256" key="1">
    <source>
        <dbReference type="ARBA" id="ARBA00022801"/>
    </source>
</evidence>
<gene>
    <name evidence="3" type="ORF">QOZ88_22510</name>
</gene>
<keyword evidence="2" id="KW-0732">Signal</keyword>